<dbReference type="InterPro" id="IPR056924">
    <property type="entry name" value="SH3_Tf2-1"/>
</dbReference>
<dbReference type="InterPro" id="IPR041588">
    <property type="entry name" value="Integrase_H2C2"/>
</dbReference>
<dbReference type="Pfam" id="PF24626">
    <property type="entry name" value="SH3_Tf2-1"/>
    <property type="match status" value="1"/>
</dbReference>
<dbReference type="GO" id="GO:0006508">
    <property type="term" value="P:proteolysis"/>
    <property type="evidence" value="ECO:0007669"/>
    <property type="project" value="UniProtKB-KW"/>
</dbReference>
<dbReference type="Gramene" id="KFK40399">
    <property type="protein sequence ID" value="KFK40399"/>
    <property type="gene ID" value="AALP_AA3G368400"/>
</dbReference>
<evidence type="ECO:0000256" key="1">
    <source>
        <dbReference type="ARBA" id="ARBA00022670"/>
    </source>
</evidence>
<keyword evidence="2" id="KW-0479">Metal-binding</keyword>
<dbReference type="Pfam" id="PF17921">
    <property type="entry name" value="Integrase_H2C2"/>
    <property type="match status" value="1"/>
</dbReference>
<dbReference type="InterPro" id="IPR016197">
    <property type="entry name" value="Chromo-like_dom_sf"/>
</dbReference>
<dbReference type="Pfam" id="PF17919">
    <property type="entry name" value="RT_RNaseH_2"/>
    <property type="match status" value="1"/>
</dbReference>
<dbReference type="GO" id="GO:0046872">
    <property type="term" value="F:metal ion binding"/>
    <property type="evidence" value="ECO:0007669"/>
    <property type="project" value="UniProtKB-KW"/>
</dbReference>
<keyword evidence="3" id="KW-0064">Aspartyl protease</keyword>
<proteinExistence type="predicted"/>
<dbReference type="InterPro" id="IPR036397">
    <property type="entry name" value="RNaseH_sf"/>
</dbReference>
<dbReference type="InterPro" id="IPR041577">
    <property type="entry name" value="RT_RNaseH_2"/>
</dbReference>
<name>A0A087HE47_ARAAL</name>
<evidence type="ECO:0000259" key="12">
    <source>
        <dbReference type="PROSITE" id="PS50994"/>
    </source>
</evidence>
<feature type="domain" description="Integrase catalytic" evidence="12">
    <location>
        <begin position="364"/>
        <end position="547"/>
    </location>
</feature>
<dbReference type="GO" id="GO:0006310">
    <property type="term" value="P:DNA recombination"/>
    <property type="evidence" value="ECO:0007669"/>
    <property type="project" value="UniProtKB-KW"/>
</dbReference>
<evidence type="ECO:0000256" key="3">
    <source>
        <dbReference type="ARBA" id="ARBA00022750"/>
    </source>
</evidence>
<dbReference type="Gene3D" id="3.30.420.10">
    <property type="entry name" value="Ribonuclease H-like superfamily/Ribonuclease H"/>
    <property type="match status" value="1"/>
</dbReference>
<dbReference type="FunFam" id="1.10.340.70:FF:000001">
    <property type="entry name" value="Retrovirus-related Pol polyprotein from transposon gypsy-like Protein"/>
    <property type="match status" value="1"/>
</dbReference>
<dbReference type="GO" id="GO:0003887">
    <property type="term" value="F:DNA-directed DNA polymerase activity"/>
    <property type="evidence" value="ECO:0007669"/>
    <property type="project" value="UniProtKB-KW"/>
</dbReference>
<keyword evidence="5" id="KW-0460">Magnesium</keyword>
<evidence type="ECO:0000256" key="10">
    <source>
        <dbReference type="ARBA" id="ARBA00023172"/>
    </source>
</evidence>
<dbReference type="GO" id="GO:0004190">
    <property type="term" value="F:aspartic-type endopeptidase activity"/>
    <property type="evidence" value="ECO:0007669"/>
    <property type="project" value="UniProtKB-KW"/>
</dbReference>
<dbReference type="PANTHER" id="PTHR37984:SF5">
    <property type="entry name" value="PROTEIN NYNRIN-LIKE"/>
    <property type="match status" value="1"/>
</dbReference>
<keyword evidence="10" id="KW-0233">DNA recombination</keyword>
<dbReference type="InterPro" id="IPR043128">
    <property type="entry name" value="Rev_trsase/Diguanyl_cyclase"/>
</dbReference>
<evidence type="ECO:0000256" key="8">
    <source>
        <dbReference type="ARBA" id="ARBA00022932"/>
    </source>
</evidence>
<dbReference type="Gene3D" id="3.30.70.270">
    <property type="match status" value="2"/>
</dbReference>
<keyword evidence="14" id="KW-1185">Reference proteome</keyword>
<evidence type="ECO:0000256" key="9">
    <source>
        <dbReference type="ARBA" id="ARBA00023125"/>
    </source>
</evidence>
<evidence type="ECO:0000256" key="7">
    <source>
        <dbReference type="ARBA" id="ARBA00022918"/>
    </source>
</evidence>
<dbReference type="PANTHER" id="PTHR37984">
    <property type="entry name" value="PROTEIN CBG26694"/>
    <property type="match status" value="1"/>
</dbReference>
<evidence type="ECO:0000256" key="5">
    <source>
        <dbReference type="ARBA" id="ARBA00022842"/>
    </source>
</evidence>
<evidence type="ECO:0000256" key="6">
    <source>
        <dbReference type="ARBA" id="ARBA00022908"/>
    </source>
</evidence>
<accession>A0A087HE47</accession>
<gene>
    <name evidence="13" type="ordered locus">AALP_Aa3g368400</name>
</gene>
<keyword evidence="11" id="KW-0511">Multifunctional enzyme</keyword>
<dbReference type="AlphaFoldDB" id="A0A087HE47"/>
<evidence type="ECO:0000256" key="11">
    <source>
        <dbReference type="ARBA" id="ARBA00023268"/>
    </source>
</evidence>
<keyword evidence="7" id="KW-0695">RNA-directed DNA polymerase</keyword>
<dbReference type="Gene3D" id="1.10.340.70">
    <property type="match status" value="1"/>
</dbReference>
<evidence type="ECO:0000256" key="4">
    <source>
        <dbReference type="ARBA" id="ARBA00022801"/>
    </source>
</evidence>
<evidence type="ECO:0000313" key="14">
    <source>
        <dbReference type="Proteomes" id="UP000029120"/>
    </source>
</evidence>
<dbReference type="GO" id="GO:0015074">
    <property type="term" value="P:DNA integration"/>
    <property type="evidence" value="ECO:0007669"/>
    <property type="project" value="UniProtKB-KW"/>
</dbReference>
<keyword evidence="8" id="KW-0548">Nucleotidyltransferase</keyword>
<dbReference type="SUPFAM" id="SSF54160">
    <property type="entry name" value="Chromo domain-like"/>
    <property type="match status" value="1"/>
</dbReference>
<keyword evidence="8" id="KW-0808">Transferase</keyword>
<keyword evidence="1" id="KW-0645">Protease</keyword>
<dbReference type="OrthoDB" id="2013610at2759"/>
<dbReference type="Proteomes" id="UP000029120">
    <property type="component" value="Chromosome 3"/>
</dbReference>
<dbReference type="InterPro" id="IPR050951">
    <property type="entry name" value="Retrovirus_Pol_polyprotein"/>
</dbReference>
<dbReference type="PROSITE" id="PS50994">
    <property type="entry name" value="INTEGRASE"/>
    <property type="match status" value="1"/>
</dbReference>
<dbReference type="FunFam" id="3.30.70.270:FF:000020">
    <property type="entry name" value="Transposon Tf2-6 polyprotein-like Protein"/>
    <property type="match status" value="1"/>
</dbReference>
<dbReference type="eggNOG" id="KOG0017">
    <property type="taxonomic scope" value="Eukaryota"/>
</dbReference>
<dbReference type="EMBL" id="CM002871">
    <property type="protein sequence ID" value="KFK40399.1"/>
    <property type="molecule type" value="Genomic_DNA"/>
</dbReference>
<protein>
    <recommendedName>
        <fullName evidence="12">Integrase catalytic domain-containing protein</fullName>
    </recommendedName>
</protein>
<keyword evidence="9" id="KW-0238">DNA-binding</keyword>
<keyword evidence="4" id="KW-0378">Hydrolase</keyword>
<evidence type="ECO:0000256" key="2">
    <source>
        <dbReference type="ARBA" id="ARBA00022723"/>
    </source>
</evidence>
<dbReference type="InterPro" id="IPR043502">
    <property type="entry name" value="DNA/RNA_pol_sf"/>
</dbReference>
<dbReference type="InterPro" id="IPR012337">
    <property type="entry name" value="RNaseH-like_sf"/>
</dbReference>
<evidence type="ECO:0000313" key="13">
    <source>
        <dbReference type="EMBL" id="KFK40399.1"/>
    </source>
</evidence>
<reference evidence="14" key="1">
    <citation type="journal article" date="2015" name="Nat. Plants">
        <title>Genome expansion of Arabis alpina linked with retrotransposition and reduced symmetric DNA methylation.</title>
        <authorList>
            <person name="Willing E.M."/>
            <person name="Rawat V."/>
            <person name="Mandakova T."/>
            <person name="Maumus F."/>
            <person name="James G.V."/>
            <person name="Nordstroem K.J."/>
            <person name="Becker C."/>
            <person name="Warthmann N."/>
            <person name="Chica C."/>
            <person name="Szarzynska B."/>
            <person name="Zytnicki M."/>
            <person name="Albani M.C."/>
            <person name="Kiefer C."/>
            <person name="Bergonzi S."/>
            <person name="Castaings L."/>
            <person name="Mateos J.L."/>
            <person name="Berns M.C."/>
            <person name="Bujdoso N."/>
            <person name="Piofczyk T."/>
            <person name="de Lorenzo L."/>
            <person name="Barrero-Sicilia C."/>
            <person name="Mateos I."/>
            <person name="Piednoel M."/>
            <person name="Hagmann J."/>
            <person name="Chen-Min-Tao R."/>
            <person name="Iglesias-Fernandez R."/>
            <person name="Schuster S.C."/>
            <person name="Alonso-Blanco C."/>
            <person name="Roudier F."/>
            <person name="Carbonero P."/>
            <person name="Paz-Ares J."/>
            <person name="Davis S.J."/>
            <person name="Pecinka A."/>
            <person name="Quesneville H."/>
            <person name="Colot V."/>
            <person name="Lysak M.A."/>
            <person name="Weigel D."/>
            <person name="Coupland G."/>
            <person name="Schneeberger K."/>
        </authorList>
    </citation>
    <scope>NUCLEOTIDE SEQUENCE [LARGE SCALE GENOMIC DNA]</scope>
    <source>
        <strain evidence="14">cv. Pajares</strain>
    </source>
</reference>
<keyword evidence="6" id="KW-0229">DNA integration</keyword>
<dbReference type="SUPFAM" id="SSF56672">
    <property type="entry name" value="DNA/RNA polymerases"/>
    <property type="match status" value="1"/>
</dbReference>
<keyword evidence="8" id="KW-0239">DNA-directed DNA polymerase</keyword>
<dbReference type="SUPFAM" id="SSF53098">
    <property type="entry name" value="Ribonuclease H-like"/>
    <property type="match status" value="1"/>
</dbReference>
<dbReference type="GO" id="GO:0003677">
    <property type="term" value="F:DNA binding"/>
    <property type="evidence" value="ECO:0007669"/>
    <property type="project" value="UniProtKB-KW"/>
</dbReference>
<organism evidence="13 14">
    <name type="scientific">Arabis alpina</name>
    <name type="common">Alpine rock-cress</name>
    <dbReference type="NCBI Taxonomy" id="50452"/>
    <lineage>
        <taxon>Eukaryota</taxon>
        <taxon>Viridiplantae</taxon>
        <taxon>Streptophyta</taxon>
        <taxon>Embryophyta</taxon>
        <taxon>Tracheophyta</taxon>
        <taxon>Spermatophyta</taxon>
        <taxon>Magnoliopsida</taxon>
        <taxon>eudicotyledons</taxon>
        <taxon>Gunneridae</taxon>
        <taxon>Pentapetalae</taxon>
        <taxon>rosids</taxon>
        <taxon>malvids</taxon>
        <taxon>Brassicales</taxon>
        <taxon>Brassicaceae</taxon>
        <taxon>Arabideae</taxon>
        <taxon>Arabis</taxon>
    </lineage>
</organism>
<dbReference type="InterPro" id="IPR001584">
    <property type="entry name" value="Integrase_cat-core"/>
</dbReference>
<dbReference type="GO" id="GO:0003964">
    <property type="term" value="F:RNA-directed DNA polymerase activity"/>
    <property type="evidence" value="ECO:0007669"/>
    <property type="project" value="UniProtKB-KW"/>
</dbReference>
<dbReference type="OMA" id="QDHESHI"/>
<sequence>MGCCSPRSSLTRTPLSADAEIARSSQTLAEHQEHLRTVLGVLEHHQLYANQKKCYFGCESVEYLGHVISGEGVSADLEKISAMEKWPVPRNVKALRGFLGLTGYYKKFVQGYGEIARPLTALLKKDRFSWGSEAEEAFLKLKRAMVTVPVLAMADFTSLFVVESDASGVGLRAVLMYNQRPVAYFSQALTETNIEVNLRARADGHRVCHPEMEALSLGKKGWKTKLQTLCHEKEVMPQLFALSVPAAIQLEDICSEVNRDSQLKKLKEEVLRDPSTHPDFSVVQGRLFRQGKLVLPRTSQLVGVILREFHDGKVGGHEGVLKTQRRIGDLFYWQGMMTEIREYVAECLVCQKHKYSTLVPAGLLQPLPVPEQIWEDISMDFIEGLPKSEGYDVIMVVVDMLTKSAHFSRLKHPFVASEVALLFIQEVVRLHGFPKTLVSDRDKHILKAQQAMKRQADKHRREVEFQVGDMVYLKLKPYRQKSLARRSNEKLSARYYSPYEVLARVGEVAYKLKLLAEAKVHHTYHVSQLKLAKGSLLTPADLPPQLIDEGYLAGEPEFFMGFRNNILSGQPEVPIKWKGLAACDSTWEWTRVIQEQFPAFHLEDKVNIQTPGNDTSEREKQPIIFQYCRKAKKPAKETKGPVDLKFLEAEKEHVMIEEVRVVEEDKSSE</sequence>